<comment type="similarity">
    <text evidence="6">Belongs to the 2Fe2S plant-type ferredoxin family.</text>
</comment>
<keyword evidence="4 6" id="KW-0001">2Fe-2S</keyword>
<keyword evidence="7" id="KW-1133">Transmembrane helix</keyword>
<dbReference type="Gene3D" id="3.90.190.10">
    <property type="entry name" value="Protein tyrosine phosphatase superfamily"/>
    <property type="match status" value="1"/>
</dbReference>
<evidence type="ECO:0000256" key="7">
    <source>
        <dbReference type="SAM" id="Phobius"/>
    </source>
</evidence>
<dbReference type="PANTHER" id="PTHR47216:SF4">
    <property type="entry name" value="OS01G0859400 PROTEIN"/>
    <property type="match status" value="1"/>
</dbReference>
<comment type="cofactor">
    <cofactor evidence="6">
        <name>[2Fe-2S] cluster</name>
        <dbReference type="ChEBI" id="CHEBI:190135"/>
    </cofactor>
    <text evidence="6">Binds 1 [2Fe-2S] cluster.</text>
</comment>
<evidence type="ECO:0000256" key="4">
    <source>
        <dbReference type="ARBA" id="ARBA00022714"/>
    </source>
</evidence>
<keyword evidence="6" id="KW-0408">Iron</keyword>
<keyword evidence="5 6" id="KW-0411">Iron-sulfur</keyword>
<dbReference type="GO" id="GO:0051537">
    <property type="term" value="F:2 iron, 2 sulfur cluster binding"/>
    <property type="evidence" value="ECO:0007669"/>
    <property type="project" value="UniProtKB-KW"/>
</dbReference>
<dbReference type="InterPro" id="IPR000340">
    <property type="entry name" value="Dual-sp_phosphatase_cat-dom"/>
</dbReference>
<keyword evidence="11" id="KW-1185">Reference proteome</keyword>
<evidence type="ECO:0000313" key="10">
    <source>
        <dbReference type="EMBL" id="KAJ8564923.1"/>
    </source>
</evidence>
<dbReference type="SUPFAM" id="SSF54292">
    <property type="entry name" value="2Fe-2S ferredoxin-like"/>
    <property type="match status" value="1"/>
</dbReference>
<dbReference type="InterPro" id="IPR000387">
    <property type="entry name" value="Tyr_Pase_dom"/>
</dbReference>
<evidence type="ECO:0000313" key="11">
    <source>
        <dbReference type="Proteomes" id="UP001152561"/>
    </source>
</evidence>
<feature type="transmembrane region" description="Helical" evidence="7">
    <location>
        <begin position="30"/>
        <end position="49"/>
    </location>
</feature>
<dbReference type="Proteomes" id="UP001152561">
    <property type="component" value="Unassembled WGS sequence"/>
</dbReference>
<comment type="subcellular location">
    <subcellularLocation>
        <location evidence="6">Plastid</location>
        <location evidence="6">Chloroplast</location>
    </subcellularLocation>
</comment>
<dbReference type="Pfam" id="PF00782">
    <property type="entry name" value="DSPc"/>
    <property type="match status" value="1"/>
</dbReference>
<keyword evidence="2 6" id="KW-0150">Chloroplast</keyword>
<dbReference type="GO" id="GO:0022900">
    <property type="term" value="P:electron transport chain"/>
    <property type="evidence" value="ECO:0007669"/>
    <property type="project" value="InterPro"/>
</dbReference>
<evidence type="ECO:0000256" key="6">
    <source>
        <dbReference type="RuleBase" id="RU364001"/>
    </source>
</evidence>
<dbReference type="InterPro" id="IPR012675">
    <property type="entry name" value="Beta-grasp_dom_sf"/>
</dbReference>
<comment type="function">
    <text evidence="1 6">Ferredoxins are iron-sulfur proteins that transfer electrons in a wide variety of metabolic reactions.</text>
</comment>
<protein>
    <recommendedName>
        <fullName evidence="6">Ferredoxin</fullName>
    </recommendedName>
</protein>
<dbReference type="PANTHER" id="PTHR47216">
    <property type="match status" value="1"/>
</dbReference>
<dbReference type="GO" id="GO:0046872">
    <property type="term" value="F:metal ion binding"/>
    <property type="evidence" value="ECO:0007669"/>
    <property type="project" value="UniProtKB-KW"/>
</dbReference>
<dbReference type="GO" id="GO:0016791">
    <property type="term" value="F:phosphatase activity"/>
    <property type="evidence" value="ECO:0007669"/>
    <property type="project" value="UniProtKB-ARBA"/>
</dbReference>
<keyword evidence="3 6" id="KW-0934">Plastid</keyword>
<feature type="domain" description="2Fe-2S ferredoxin-type" evidence="9">
    <location>
        <begin position="300"/>
        <end position="391"/>
    </location>
</feature>
<keyword evidence="7" id="KW-0812">Transmembrane</keyword>
<keyword evidence="7" id="KW-0472">Membrane</keyword>
<dbReference type="InterPro" id="IPR006058">
    <property type="entry name" value="2Fe2S_fd_BS"/>
</dbReference>
<comment type="caution">
    <text evidence="10">The sequence shown here is derived from an EMBL/GenBank/DDBJ whole genome shotgun (WGS) entry which is preliminary data.</text>
</comment>
<evidence type="ECO:0000256" key="1">
    <source>
        <dbReference type="ARBA" id="ARBA00003532"/>
    </source>
</evidence>
<gene>
    <name evidence="10" type="ORF">K7X08_001383</name>
</gene>
<feature type="domain" description="Tyrosine specific protein phosphatases" evidence="8">
    <location>
        <begin position="157"/>
        <end position="226"/>
    </location>
</feature>
<dbReference type="InterPro" id="IPR029021">
    <property type="entry name" value="Prot-tyrosine_phosphatase-like"/>
</dbReference>
<dbReference type="InterPro" id="IPR020422">
    <property type="entry name" value="TYR_PHOSPHATASE_DUAL_dom"/>
</dbReference>
<feature type="transmembrane region" description="Helical" evidence="7">
    <location>
        <begin position="6"/>
        <end position="23"/>
    </location>
</feature>
<accession>A0A9Q1RP28</accession>
<keyword evidence="6" id="KW-0249">Electron transport</keyword>
<dbReference type="InterPro" id="IPR036010">
    <property type="entry name" value="2Fe-2S_ferredoxin-like_sf"/>
</dbReference>
<dbReference type="InterPro" id="IPR001041">
    <property type="entry name" value="2Fe-2S_ferredoxin-type"/>
</dbReference>
<keyword evidence="6" id="KW-0479">Metal-binding</keyword>
<proteinExistence type="inferred from homology"/>
<dbReference type="GO" id="GO:0009055">
    <property type="term" value="F:electron transfer activity"/>
    <property type="evidence" value="ECO:0007669"/>
    <property type="project" value="InterPro"/>
</dbReference>
<dbReference type="Pfam" id="PF00111">
    <property type="entry name" value="Fer2"/>
    <property type="match status" value="1"/>
</dbReference>
<dbReference type="GO" id="GO:0006124">
    <property type="term" value="P:ferredoxin metabolic process"/>
    <property type="evidence" value="ECO:0007669"/>
    <property type="project" value="UniProtKB-ARBA"/>
</dbReference>
<keyword evidence="6" id="KW-0813">Transport</keyword>
<dbReference type="CDD" id="cd14527">
    <property type="entry name" value="DSP_bac"/>
    <property type="match status" value="1"/>
</dbReference>
<dbReference type="SMART" id="SM00195">
    <property type="entry name" value="DSPc"/>
    <property type="match status" value="1"/>
</dbReference>
<evidence type="ECO:0000256" key="2">
    <source>
        <dbReference type="ARBA" id="ARBA00022528"/>
    </source>
</evidence>
<dbReference type="GO" id="GO:0009507">
    <property type="term" value="C:chloroplast"/>
    <property type="evidence" value="ECO:0007669"/>
    <property type="project" value="UniProtKB-SubCell"/>
</dbReference>
<reference evidence="11" key="1">
    <citation type="journal article" date="2023" name="Proc. Natl. Acad. Sci. U.S.A.">
        <title>Genomic and structural basis for evolution of tropane alkaloid biosynthesis.</title>
        <authorList>
            <person name="Wanga Y.-J."/>
            <person name="Taina T."/>
            <person name="Yua J.-Y."/>
            <person name="Lia J."/>
            <person name="Xua B."/>
            <person name="Chenc J."/>
            <person name="D'Auriad J.C."/>
            <person name="Huanga J.-P."/>
            <person name="Huanga S.-X."/>
        </authorList>
    </citation>
    <scope>NUCLEOTIDE SEQUENCE [LARGE SCALE GENOMIC DNA]</scope>
    <source>
        <strain evidence="11">cv. KIB-2019</strain>
    </source>
</reference>
<dbReference type="PROSITE" id="PS50056">
    <property type="entry name" value="TYR_PHOSPHATASE_2"/>
    <property type="match status" value="1"/>
</dbReference>
<dbReference type="PROSITE" id="PS51085">
    <property type="entry name" value="2FE2S_FER_2"/>
    <property type="match status" value="1"/>
</dbReference>
<feature type="transmembrane region" description="Helical" evidence="7">
    <location>
        <begin position="69"/>
        <end position="88"/>
    </location>
</feature>
<evidence type="ECO:0000259" key="9">
    <source>
        <dbReference type="PROSITE" id="PS51085"/>
    </source>
</evidence>
<dbReference type="OrthoDB" id="1890923at2759"/>
<dbReference type="PROSITE" id="PS00197">
    <property type="entry name" value="2FE2S_FER_1"/>
    <property type="match status" value="1"/>
</dbReference>
<name>A0A9Q1RP28_9SOLA</name>
<organism evidence="10 11">
    <name type="scientific">Anisodus acutangulus</name>
    <dbReference type="NCBI Taxonomy" id="402998"/>
    <lineage>
        <taxon>Eukaryota</taxon>
        <taxon>Viridiplantae</taxon>
        <taxon>Streptophyta</taxon>
        <taxon>Embryophyta</taxon>
        <taxon>Tracheophyta</taxon>
        <taxon>Spermatophyta</taxon>
        <taxon>Magnoliopsida</taxon>
        <taxon>eudicotyledons</taxon>
        <taxon>Gunneridae</taxon>
        <taxon>Pentapetalae</taxon>
        <taxon>asterids</taxon>
        <taxon>lamiids</taxon>
        <taxon>Solanales</taxon>
        <taxon>Solanaceae</taxon>
        <taxon>Solanoideae</taxon>
        <taxon>Hyoscyameae</taxon>
        <taxon>Anisodus</taxon>
    </lineage>
</organism>
<dbReference type="InterPro" id="IPR010241">
    <property type="entry name" value="Fd_pln"/>
</dbReference>
<dbReference type="NCBIfam" id="TIGR02008">
    <property type="entry name" value="fdx_plant"/>
    <property type="match status" value="1"/>
</dbReference>
<evidence type="ECO:0000256" key="5">
    <source>
        <dbReference type="ARBA" id="ARBA00023014"/>
    </source>
</evidence>
<sequence>MGVGISVLIGLKSVTLFILFATLKNNGYPLLSIPCLYASLISFLISLASNPSINLPILLGKNSDGTFPIWSLVMFSPYLYFVRGFSALRRMFSGEPPYSKICEGIYVGGWPCSLDKLPPGNPAIIDCTCEMPRMLEFTGNHAFLCVPTWDTRAPQPADIEVAVKWACRKRAQNIPVFIHCAYGHGRSVAVMCALLVALGLAEDWKNAEKLIKEKRPYIRMNALHRKALEEWSKDRLSSPKSGARCNMSTVSVPSSCLLKGVPSAKSSAFTRPQLSSIKSISKAFGFKSFSKFKVSAMAAYNVKLIGPDDNENEIEVPEDQYILDTAEDAGMELPYSCRAGTCGTCAGYLSSGSVDQSEGSFLNESLIEKGYVLTCISHPRADCVIHTHKQDELMN</sequence>
<evidence type="ECO:0000256" key="3">
    <source>
        <dbReference type="ARBA" id="ARBA00022640"/>
    </source>
</evidence>
<dbReference type="Gene3D" id="3.10.20.30">
    <property type="match status" value="1"/>
</dbReference>
<dbReference type="AlphaFoldDB" id="A0A9Q1RP28"/>
<evidence type="ECO:0000259" key="8">
    <source>
        <dbReference type="PROSITE" id="PS50056"/>
    </source>
</evidence>
<dbReference type="EMBL" id="JAJAGQ010000004">
    <property type="protein sequence ID" value="KAJ8564923.1"/>
    <property type="molecule type" value="Genomic_DNA"/>
</dbReference>
<dbReference type="SUPFAM" id="SSF52799">
    <property type="entry name" value="(Phosphotyrosine protein) phosphatases II"/>
    <property type="match status" value="1"/>
</dbReference>
<dbReference type="CDD" id="cd00207">
    <property type="entry name" value="fer2"/>
    <property type="match status" value="1"/>
</dbReference>